<evidence type="ECO:0000313" key="3">
    <source>
        <dbReference type="Proteomes" id="UP000490939"/>
    </source>
</evidence>
<organism evidence="2 3">
    <name type="scientific">Venturia inaequalis</name>
    <name type="common">Apple scab fungus</name>
    <dbReference type="NCBI Taxonomy" id="5025"/>
    <lineage>
        <taxon>Eukaryota</taxon>
        <taxon>Fungi</taxon>
        <taxon>Dikarya</taxon>
        <taxon>Ascomycota</taxon>
        <taxon>Pezizomycotina</taxon>
        <taxon>Dothideomycetes</taxon>
        <taxon>Pleosporomycetidae</taxon>
        <taxon>Venturiales</taxon>
        <taxon>Venturiaceae</taxon>
        <taxon>Venturia</taxon>
    </lineage>
</organism>
<accession>A0A8H3VQ10</accession>
<dbReference type="EMBL" id="WNWR01000085">
    <property type="protein sequence ID" value="KAE9991693.1"/>
    <property type="molecule type" value="Genomic_DNA"/>
</dbReference>
<dbReference type="Proteomes" id="UP000490939">
    <property type="component" value="Unassembled WGS sequence"/>
</dbReference>
<comment type="caution">
    <text evidence="2">The sequence shown here is derived from an EMBL/GenBank/DDBJ whole genome shotgun (WGS) entry which is preliminary data.</text>
</comment>
<evidence type="ECO:0000256" key="1">
    <source>
        <dbReference type="SAM" id="MobiDB-lite"/>
    </source>
</evidence>
<keyword evidence="3" id="KW-1185">Reference proteome</keyword>
<reference evidence="2 3" key="1">
    <citation type="submission" date="2019-07" db="EMBL/GenBank/DDBJ databases">
        <title>Venturia inaequalis Genome Resource.</title>
        <authorList>
            <person name="Lichtner F.J."/>
        </authorList>
    </citation>
    <scope>NUCLEOTIDE SEQUENCE [LARGE SCALE GENOMIC DNA]</scope>
    <source>
        <strain evidence="2 3">DMI_063113</strain>
    </source>
</reference>
<feature type="region of interest" description="Disordered" evidence="1">
    <location>
        <begin position="1"/>
        <end position="22"/>
    </location>
</feature>
<gene>
    <name evidence="2" type="ORF">EG327_011152</name>
</gene>
<name>A0A8H3VQ10_VENIN</name>
<protein>
    <submittedName>
        <fullName evidence="2">Uncharacterized protein</fullName>
    </submittedName>
</protein>
<proteinExistence type="predicted"/>
<dbReference type="AlphaFoldDB" id="A0A8H3VQ10"/>
<evidence type="ECO:0000313" key="2">
    <source>
        <dbReference type="EMBL" id="KAE9991693.1"/>
    </source>
</evidence>
<feature type="compositionally biased region" description="Low complexity" evidence="1">
    <location>
        <begin position="12"/>
        <end position="22"/>
    </location>
</feature>
<sequence length="383" mass="43522">MAESSRSESEIEGSASGSSMGFSSVDSLCSVVNAYGDEEQTICHSSPGGVSWSDEDERAMRKIDYDLLCMVDVSEKPDFQQFIQQELDRRWTRIQNPFLLDTKRPNPTEDEHKYSEYYVTKIADEESSLDDVINQDEGYGREAREHIAQVVQPGVDLEDKRWTQTWTFSKPRSSASSKAVVRSLIAVVGDRVILVVAEAFAEKDGNRYVKREGEGPTFLTPSGDLEAVAPFIKEKQALPYSELLFRHLEYVLGSDENVLDIVWHFNITNPMTRRTILGAHQAMEWGGRCWGRFRADGGGAGNTDQDRKMKEQKEFQNLVVTDNGRNLVWMMSNHREIFRERIKEIYTFPACSVPSSERFHMVFKLGKVEKGKEDGKMKSEAGK</sequence>